<evidence type="ECO:0000259" key="3">
    <source>
        <dbReference type="Pfam" id="PF26335"/>
    </source>
</evidence>
<gene>
    <name evidence="4" type="ORF">SCAR479_07167</name>
</gene>
<dbReference type="PANTHER" id="PTHR22935">
    <property type="entry name" value="PENICILLIN-BINDING PROTEIN"/>
    <property type="match status" value="1"/>
</dbReference>
<keyword evidence="5" id="KW-1185">Reference proteome</keyword>
<dbReference type="SUPFAM" id="SSF56601">
    <property type="entry name" value="beta-lactamase/transpeptidase-like"/>
    <property type="match status" value="1"/>
</dbReference>
<evidence type="ECO:0000313" key="5">
    <source>
        <dbReference type="Proteomes" id="UP001465668"/>
    </source>
</evidence>
<dbReference type="Pfam" id="PF26335">
    <property type="entry name" value="ARB_00930_C"/>
    <property type="match status" value="1"/>
</dbReference>
<feature type="chain" id="PRO_5046381865" evidence="1">
    <location>
        <begin position="22"/>
        <end position="568"/>
    </location>
</feature>
<dbReference type="InterPro" id="IPR001466">
    <property type="entry name" value="Beta-lactam-related"/>
</dbReference>
<dbReference type="Pfam" id="PF00144">
    <property type="entry name" value="Beta-lactamase"/>
    <property type="match status" value="1"/>
</dbReference>
<dbReference type="InterPro" id="IPR051478">
    <property type="entry name" value="Beta-lactamase-like_AB/R"/>
</dbReference>
<feature type="signal peptide" evidence="1">
    <location>
        <begin position="1"/>
        <end position="21"/>
    </location>
</feature>
<reference evidence="4 5" key="1">
    <citation type="submission" date="2024-02" db="EMBL/GenBank/DDBJ databases">
        <title>First draft genome assembly of two strains of Seiridium cardinale.</title>
        <authorList>
            <person name="Emiliani G."/>
            <person name="Scali E."/>
        </authorList>
    </citation>
    <scope>NUCLEOTIDE SEQUENCE [LARGE SCALE GENOMIC DNA]</scope>
    <source>
        <strain evidence="4 5">BM-138-000479</strain>
    </source>
</reference>
<evidence type="ECO:0000313" key="4">
    <source>
        <dbReference type="EMBL" id="KAK9776261.1"/>
    </source>
</evidence>
<protein>
    <submittedName>
        <fullName evidence="4">Beta-lactamase</fullName>
    </submittedName>
</protein>
<evidence type="ECO:0000259" key="2">
    <source>
        <dbReference type="Pfam" id="PF00144"/>
    </source>
</evidence>
<dbReference type="PANTHER" id="PTHR22935:SF97">
    <property type="entry name" value="BETA-LACTAMASE-RELATED DOMAIN-CONTAINING PROTEIN"/>
    <property type="match status" value="1"/>
</dbReference>
<name>A0ABR2XRP7_9PEZI</name>
<keyword evidence="1" id="KW-0732">Signal</keyword>
<accession>A0ABR2XRP7</accession>
<comment type="caution">
    <text evidence="4">The sequence shown here is derived from an EMBL/GenBank/DDBJ whole genome shotgun (WGS) entry which is preliminary data.</text>
</comment>
<dbReference type="InterPro" id="IPR012338">
    <property type="entry name" value="Beta-lactam/transpept-like"/>
</dbReference>
<organism evidence="4 5">
    <name type="scientific">Seiridium cardinale</name>
    <dbReference type="NCBI Taxonomy" id="138064"/>
    <lineage>
        <taxon>Eukaryota</taxon>
        <taxon>Fungi</taxon>
        <taxon>Dikarya</taxon>
        <taxon>Ascomycota</taxon>
        <taxon>Pezizomycotina</taxon>
        <taxon>Sordariomycetes</taxon>
        <taxon>Xylariomycetidae</taxon>
        <taxon>Amphisphaeriales</taxon>
        <taxon>Sporocadaceae</taxon>
        <taxon>Seiridium</taxon>
    </lineage>
</organism>
<sequence>MNHITSLGLLMVSTACAATAAFTPTDQVPLLGPSFLSNFDPTNSSAINRARDTFPKAIEALFESTELNNTDLVFAVDVFSAATNKSIYNYYHVGEGKNETLTSGCLNDKTIARIGSVSKLFTAYAIIAKAGIEVFSDPVTKYLPELACNSSCSPLEHVRWEDVTIGALASQQAGSGGVAGLLVSTEQPKELQPRDLFNFMCAKHPVISPNRVAVYSDGGFAILGQVLARLSGQEYEDAIQDILVKPLGLDSTSLKAPNGSDLNAIDTRPVAETSTFANDVPIVEGSGGFYTSGANLRAVGLSILNSELLSATTIQQWMKPLSGTGSLVELVGAPWEIQRLAIPATPGSNRTRVSDLYTKAGGTGDYNAIFALSPDHGIGFSILVTGSTSPSARFTIRDVLGELFIPAAEAAAAENAALNLAGTFVSETLNGTNLTLTVDEGKPGIGLASIYYEGAESSAYILNIPEAIPINASFRLFPTGLNSYSRSLAALYKTDGTIRVAHRAIGNILPLAPRAASEGGTGGLFDNQQSWMDVDFLSTIDEFIFTIEDGKLTSVENTGAQVTFNRVD</sequence>
<dbReference type="Gene3D" id="3.40.710.10">
    <property type="entry name" value="DD-peptidase/beta-lactamase superfamily"/>
    <property type="match status" value="1"/>
</dbReference>
<proteinExistence type="predicted"/>
<dbReference type="InterPro" id="IPR058664">
    <property type="entry name" value="ARB_00930-like_C"/>
</dbReference>
<evidence type="ECO:0000256" key="1">
    <source>
        <dbReference type="SAM" id="SignalP"/>
    </source>
</evidence>
<dbReference type="EMBL" id="JARVKM010000029">
    <property type="protein sequence ID" value="KAK9776261.1"/>
    <property type="molecule type" value="Genomic_DNA"/>
</dbReference>
<dbReference type="Proteomes" id="UP001465668">
    <property type="component" value="Unassembled WGS sequence"/>
</dbReference>
<feature type="domain" description="Beta-lactamase-related" evidence="2">
    <location>
        <begin position="106"/>
        <end position="393"/>
    </location>
</feature>
<feature type="domain" description="Beta-lactamase-like ARB-00930-like C-terminal" evidence="3">
    <location>
        <begin position="412"/>
        <end position="567"/>
    </location>
</feature>